<keyword evidence="2" id="KW-0813">Transport</keyword>
<keyword evidence="2" id="KW-0653">Protein transport</keyword>
<feature type="region of interest" description="Disordered" evidence="3">
    <location>
        <begin position="236"/>
        <end position="255"/>
    </location>
</feature>
<dbReference type="PANTHER" id="PTHR15954">
    <property type="entry name" value="VACUOLAR PROTEIN SORTING-ASSOCIATED PROTEIN 51 HOMOLOG"/>
    <property type="match status" value="1"/>
</dbReference>
<accession>A0ABQ6MXB1</accession>
<gene>
    <name evidence="4" type="ORF">TeGR_g758</name>
</gene>
<comment type="caution">
    <text evidence="4">The sequence shown here is derived from an EMBL/GenBank/DDBJ whole genome shotgun (WGS) entry which is preliminary data.</text>
</comment>
<organism evidence="4 5">
    <name type="scientific">Tetraparma gracilis</name>
    <dbReference type="NCBI Taxonomy" id="2962635"/>
    <lineage>
        <taxon>Eukaryota</taxon>
        <taxon>Sar</taxon>
        <taxon>Stramenopiles</taxon>
        <taxon>Ochrophyta</taxon>
        <taxon>Bolidophyceae</taxon>
        <taxon>Parmales</taxon>
        <taxon>Triparmaceae</taxon>
        <taxon>Tetraparma</taxon>
    </lineage>
</organism>
<evidence type="ECO:0000256" key="3">
    <source>
        <dbReference type="SAM" id="MobiDB-lite"/>
    </source>
</evidence>
<comment type="subunit">
    <text evidence="2">Component of the Golgi-associated retrograde protein (GARP) complex.</text>
</comment>
<evidence type="ECO:0000256" key="2">
    <source>
        <dbReference type="RuleBase" id="RU368010"/>
    </source>
</evidence>
<comment type="subcellular location">
    <subcellularLocation>
        <location evidence="2">Golgi apparatus</location>
        <location evidence="2">trans-Golgi network</location>
    </subcellularLocation>
</comment>
<keyword evidence="2" id="KW-0333">Golgi apparatus</keyword>
<comment type="similarity">
    <text evidence="1 2">Belongs to the VPS51 family.</text>
</comment>
<evidence type="ECO:0000256" key="1">
    <source>
        <dbReference type="ARBA" id="ARBA00006080"/>
    </source>
</evidence>
<feature type="non-terminal residue" evidence="4">
    <location>
        <position position="1"/>
    </location>
</feature>
<comment type="function">
    <text evidence="2">Acts as component of the GARP complex that is involved in retrograde transport from early and late endosomes to the trans-Golgi network (TGN).</text>
</comment>
<evidence type="ECO:0000313" key="4">
    <source>
        <dbReference type="EMBL" id="GMI34760.1"/>
    </source>
</evidence>
<keyword evidence="2" id="KW-0445">Lipid transport</keyword>
<proteinExistence type="inferred from homology"/>
<dbReference type="Proteomes" id="UP001165060">
    <property type="component" value="Unassembled WGS sequence"/>
</dbReference>
<protein>
    <recommendedName>
        <fullName evidence="2">Vacuolar protein sorting-associated protein 51 homolog</fullName>
    </recommendedName>
</protein>
<reference evidence="4 5" key="1">
    <citation type="journal article" date="2023" name="Commun. Biol.">
        <title>Genome analysis of Parmales, the sister group of diatoms, reveals the evolutionary specialization of diatoms from phago-mixotrophs to photoautotrophs.</title>
        <authorList>
            <person name="Ban H."/>
            <person name="Sato S."/>
            <person name="Yoshikawa S."/>
            <person name="Yamada K."/>
            <person name="Nakamura Y."/>
            <person name="Ichinomiya M."/>
            <person name="Sato N."/>
            <person name="Blanc-Mathieu R."/>
            <person name="Endo H."/>
            <person name="Kuwata A."/>
            <person name="Ogata H."/>
        </authorList>
    </citation>
    <scope>NUCLEOTIDE SEQUENCE [LARGE SCALE GENOMIC DNA]</scope>
</reference>
<evidence type="ECO:0000313" key="5">
    <source>
        <dbReference type="Proteomes" id="UP001165060"/>
    </source>
</evidence>
<dbReference type="EMBL" id="BRYB01003330">
    <property type="protein sequence ID" value="GMI34760.1"/>
    <property type="molecule type" value="Genomic_DNA"/>
</dbReference>
<sequence length="460" mass="49568">ATETVTTIIDRRIAAEYKRLRSDVVALLSAFVSSTLSGEGPPASSLPSEIHALHHKTIMSFVLLTSTPISSLNQSIHGQARTFVLWTATALSASVGLMGKNLIRPEGGALGGGREKFRDDRARAETMQQQAAFEEDPFDVSMKELLALAAQLRSSKHNHVVLSIADSIRSADVHVSDRCSESIANLLSECPDLGMSDTVLTDVDMDGAVALRLKRAAEDALQAFVSDMGHRGGMAISTGVSDRTGLPTWTSEEKEVREPREGVKLMLVTVKETCLDCERAFGGDKRAAPASVLVGAQSATHRKSWAGPQIPVPGATSTLALDVDRMFTEAISIFGEVEFNRESVVVGVLKVALKQLIEEARFTCFSTRGYQQLMVDCTVIRHLLPHYISDVSVVDRLLDDVLVAGSARTAAPEPVEKGVMVAIVQRWCDKEFKAGISEPGGGVLVWDEKEEARAGGGDEE</sequence>
<name>A0ABQ6MXB1_9STRA</name>
<dbReference type="PANTHER" id="PTHR15954:SF4">
    <property type="entry name" value="VACUOLAR PROTEIN SORTING-ASSOCIATED PROTEIN 51 HOMOLOG"/>
    <property type="match status" value="1"/>
</dbReference>
<keyword evidence="5" id="KW-1185">Reference proteome</keyword>
<dbReference type="InterPro" id="IPR014812">
    <property type="entry name" value="Vps51"/>
</dbReference>